<dbReference type="Gene3D" id="1.10.260.40">
    <property type="entry name" value="lambda repressor-like DNA-binding domains"/>
    <property type="match status" value="1"/>
</dbReference>
<dbReference type="PROSITE" id="PS50943">
    <property type="entry name" value="HTH_CROC1"/>
    <property type="match status" value="1"/>
</dbReference>
<dbReference type="Gene3D" id="3.40.50.300">
    <property type="entry name" value="P-loop containing nucleotide triphosphate hydrolases"/>
    <property type="match status" value="1"/>
</dbReference>
<dbReference type="PRINTS" id="PR00364">
    <property type="entry name" value="DISEASERSIST"/>
</dbReference>
<dbReference type="PANTHER" id="PTHR47691">
    <property type="entry name" value="REGULATOR-RELATED"/>
    <property type="match status" value="1"/>
</dbReference>
<gene>
    <name evidence="2" type="ORF">MMF94_40345</name>
</gene>
<evidence type="ECO:0000259" key="1">
    <source>
        <dbReference type="PROSITE" id="PS50943"/>
    </source>
</evidence>
<name>A0ABS9TU00_9PSEU</name>
<dbReference type="PANTHER" id="PTHR47691:SF3">
    <property type="entry name" value="HTH-TYPE TRANSCRIPTIONAL REGULATOR RV0890C-RELATED"/>
    <property type="match status" value="1"/>
</dbReference>
<dbReference type="SMART" id="SM00382">
    <property type="entry name" value="AAA"/>
    <property type="match status" value="1"/>
</dbReference>
<sequence length="763" mass="81500">MSDFAELLRRYRTARSLTQGELATRAHITQKAVGALERGERRRPYPHTVRALADALGLDDDERARLVAAVPRPETSTAARTTSSGLVRIPADDRLPAPASPVIGRDDQVEAIVGALRVPSRPVMTLTGPGGVGKTTLALLVAAAAREQFPAGTVLVELADIRGADDVVPAIASALGVPDTGTGDLVGAVASFVGNRRLLLVLDNIEHVLPCRAAVATLVSACPALTILSTGRTPMRIRAEREVRVEPLDHDTSVRLFRERMSARGGCVAGDQRDADAIAQLCRHADGLPLALELAATAASRIGPRTLLQTMDAPPDSAPHDLPTRQRSITATLDWSTRLLTEPARRLLARLSVCVGGFTWPDAQAVSGLTAAHATWALTELVEHSLVIHVGDIGGEERFRLLEPIRQHAAEHLDHDQADDARTGLTNSVLATARALARDLHGAGQVTALHRLEAGLGNLRVVLDQLIEHDRDDDAAELLWLVWLHLAIRGHAREGSTWAARLHPRALTLQSRIRLLVAWAGLEHLAAPTDACRRSRQALDLATGDDEDELLATQAATLAASTAVFSRDLPLARGLVAEANRRADALGDPYWITHARMATTQIALLAGHAPDIEQAARDAETAARCLGSAFETGAALNLRAVAAQLGGRNDEAAGLLAESIDLAVAAVNSWTLTYMLSTLAVVAVRLGDPDAGARLFGAWTAYANAHGVVEDFPTTHDLVTRDIDQARRDLGSDAFDVAWRSGREAGMAELVEIARKVRDQAIH</sequence>
<dbReference type="Proteomes" id="UP001299970">
    <property type="component" value="Unassembled WGS sequence"/>
</dbReference>
<protein>
    <submittedName>
        <fullName evidence="2">Helix-turn-helix domain-containing protein</fullName>
    </submittedName>
</protein>
<dbReference type="EMBL" id="JAKXMK010000053">
    <property type="protein sequence ID" value="MCH6171971.1"/>
    <property type="molecule type" value="Genomic_DNA"/>
</dbReference>
<dbReference type="CDD" id="cd00093">
    <property type="entry name" value="HTH_XRE"/>
    <property type="match status" value="1"/>
</dbReference>
<dbReference type="Pfam" id="PF13560">
    <property type="entry name" value="HTH_31"/>
    <property type="match status" value="1"/>
</dbReference>
<dbReference type="InterPro" id="IPR011990">
    <property type="entry name" value="TPR-like_helical_dom_sf"/>
</dbReference>
<feature type="domain" description="HTH cro/C1-type" evidence="1">
    <location>
        <begin position="8"/>
        <end position="63"/>
    </location>
</feature>
<dbReference type="Pfam" id="PF13401">
    <property type="entry name" value="AAA_22"/>
    <property type="match status" value="1"/>
</dbReference>
<dbReference type="SUPFAM" id="SSF47413">
    <property type="entry name" value="lambda repressor-like DNA-binding domains"/>
    <property type="match status" value="1"/>
</dbReference>
<dbReference type="InterPro" id="IPR049945">
    <property type="entry name" value="AAA_22"/>
</dbReference>
<evidence type="ECO:0000313" key="2">
    <source>
        <dbReference type="EMBL" id="MCH6171971.1"/>
    </source>
</evidence>
<dbReference type="InterPro" id="IPR003593">
    <property type="entry name" value="AAA+_ATPase"/>
</dbReference>
<evidence type="ECO:0000313" key="3">
    <source>
        <dbReference type="Proteomes" id="UP001299970"/>
    </source>
</evidence>
<dbReference type="InterPro" id="IPR027417">
    <property type="entry name" value="P-loop_NTPase"/>
</dbReference>
<dbReference type="InterPro" id="IPR010982">
    <property type="entry name" value="Lambda_DNA-bd_dom_sf"/>
</dbReference>
<proteinExistence type="predicted"/>
<accession>A0ABS9TU00</accession>
<keyword evidence="3" id="KW-1185">Reference proteome</keyword>
<dbReference type="Pfam" id="PF25872">
    <property type="entry name" value="HTH_77"/>
    <property type="match status" value="1"/>
</dbReference>
<dbReference type="InterPro" id="IPR058852">
    <property type="entry name" value="HTH_77"/>
</dbReference>
<dbReference type="InterPro" id="IPR001387">
    <property type="entry name" value="Cro/C1-type_HTH"/>
</dbReference>
<organism evidence="2 3">
    <name type="scientific">Pseudonocardia alaniniphila</name>
    <dbReference type="NCBI Taxonomy" id="75291"/>
    <lineage>
        <taxon>Bacteria</taxon>
        <taxon>Bacillati</taxon>
        <taxon>Actinomycetota</taxon>
        <taxon>Actinomycetes</taxon>
        <taxon>Pseudonocardiales</taxon>
        <taxon>Pseudonocardiaceae</taxon>
        <taxon>Pseudonocardia</taxon>
    </lineage>
</organism>
<dbReference type="SUPFAM" id="SSF52540">
    <property type="entry name" value="P-loop containing nucleoside triphosphate hydrolases"/>
    <property type="match status" value="1"/>
</dbReference>
<dbReference type="SUPFAM" id="SSF48452">
    <property type="entry name" value="TPR-like"/>
    <property type="match status" value="1"/>
</dbReference>
<dbReference type="SMART" id="SM00530">
    <property type="entry name" value="HTH_XRE"/>
    <property type="match status" value="1"/>
</dbReference>
<dbReference type="RefSeq" id="WP_241042778.1">
    <property type="nucleotide sequence ID" value="NZ_JAKXMK010000053.1"/>
</dbReference>
<comment type="caution">
    <text evidence="2">The sequence shown here is derived from an EMBL/GenBank/DDBJ whole genome shotgun (WGS) entry which is preliminary data.</text>
</comment>
<reference evidence="2 3" key="1">
    <citation type="submission" date="2022-03" db="EMBL/GenBank/DDBJ databases">
        <title>Pseudonocardia alaer sp. nov., a novel actinomycete isolated from reed forest soil.</title>
        <authorList>
            <person name="Wang L."/>
        </authorList>
    </citation>
    <scope>NUCLEOTIDE SEQUENCE [LARGE SCALE GENOMIC DNA]</scope>
    <source>
        <strain evidence="2 3">Y-16303</strain>
    </source>
</reference>